<name>A0A8D0HJK7_SPHPU</name>
<evidence type="ECO:0000256" key="3">
    <source>
        <dbReference type="ARBA" id="ARBA00012189"/>
    </source>
</evidence>
<evidence type="ECO:0000313" key="14">
    <source>
        <dbReference type="Proteomes" id="UP000694392"/>
    </source>
</evidence>
<evidence type="ECO:0000256" key="12">
    <source>
        <dbReference type="ARBA" id="ARBA00034036"/>
    </source>
</evidence>
<keyword evidence="10" id="KW-1133">Transmembrane helix</keyword>
<protein>
    <recommendedName>
        <fullName evidence="3">P-type phospholipid transporter</fullName>
        <ecNumber evidence="3">7.6.2.1</ecNumber>
    </recommendedName>
</protein>
<sequence length="181" mass="19764">MLTGDKQETAVNIAYACSLFEPDDKVFTLKTQSQDACALLMNDILEDIKKSIYEKGNCSPKRLSISLASSAPTPKFNAGLVIDGKTLDFAVHESLQSTFLELTEWFRSVVCCRATPLQKSKVVKLVRKELQVMTLAIGDGANDVSMIQVADIGVGISGQEGMQAVMASDFAISQFRHLKKL</sequence>
<dbReference type="EC" id="7.6.2.1" evidence="3"/>
<dbReference type="AlphaFoldDB" id="A0A8D0HJK7"/>
<reference evidence="13" key="1">
    <citation type="submission" date="2025-08" db="UniProtKB">
        <authorList>
            <consortium name="Ensembl"/>
        </authorList>
    </citation>
    <scope>IDENTIFICATION</scope>
</reference>
<evidence type="ECO:0000256" key="11">
    <source>
        <dbReference type="ARBA" id="ARBA00023136"/>
    </source>
</evidence>
<comment type="catalytic activity">
    <reaction evidence="12">
        <text>ATP + H2O + phospholipidSide 1 = ADP + phosphate + phospholipidSide 2.</text>
        <dbReference type="EC" id="7.6.2.1"/>
    </reaction>
</comment>
<evidence type="ECO:0000256" key="1">
    <source>
        <dbReference type="ARBA" id="ARBA00004141"/>
    </source>
</evidence>
<evidence type="ECO:0000256" key="6">
    <source>
        <dbReference type="ARBA" id="ARBA00022741"/>
    </source>
</evidence>
<dbReference type="Proteomes" id="UP000694392">
    <property type="component" value="Unplaced"/>
</dbReference>
<dbReference type="GO" id="GO:0005524">
    <property type="term" value="F:ATP binding"/>
    <property type="evidence" value="ECO:0007669"/>
    <property type="project" value="UniProtKB-KW"/>
</dbReference>
<keyword evidence="7" id="KW-0067">ATP-binding</keyword>
<accession>A0A8D0HJK7</accession>
<dbReference type="InterPro" id="IPR036412">
    <property type="entry name" value="HAD-like_sf"/>
</dbReference>
<comment type="similarity">
    <text evidence="2">Belongs to the cation transport ATPase (P-type) (TC 3.A.3) family. Type IV subfamily.</text>
</comment>
<proteinExistence type="inferred from homology"/>
<keyword evidence="6" id="KW-0547">Nucleotide-binding</keyword>
<keyword evidence="14" id="KW-1185">Reference proteome</keyword>
<dbReference type="GO" id="GO:0140326">
    <property type="term" value="F:ATPase-coupled intramembrane lipid transporter activity"/>
    <property type="evidence" value="ECO:0007669"/>
    <property type="project" value="UniProtKB-EC"/>
</dbReference>
<dbReference type="GO" id="GO:0046872">
    <property type="term" value="F:metal ion binding"/>
    <property type="evidence" value="ECO:0007669"/>
    <property type="project" value="UniProtKB-KW"/>
</dbReference>
<dbReference type="GO" id="GO:0045332">
    <property type="term" value="P:phospholipid translocation"/>
    <property type="evidence" value="ECO:0007669"/>
    <property type="project" value="TreeGrafter"/>
</dbReference>
<keyword evidence="5" id="KW-0479">Metal-binding</keyword>
<dbReference type="NCBIfam" id="TIGR01494">
    <property type="entry name" value="ATPase_P-type"/>
    <property type="match status" value="1"/>
</dbReference>
<evidence type="ECO:0000256" key="5">
    <source>
        <dbReference type="ARBA" id="ARBA00022723"/>
    </source>
</evidence>
<keyword evidence="4" id="KW-0812">Transmembrane</keyword>
<dbReference type="OMA" id="CRSTPTE"/>
<dbReference type="Ensembl" id="ENSSPUT00000023243.1">
    <property type="protein sequence ID" value="ENSSPUP00000021815.1"/>
    <property type="gene ID" value="ENSSPUG00000016745.1"/>
</dbReference>
<dbReference type="SUPFAM" id="SSF56784">
    <property type="entry name" value="HAD-like"/>
    <property type="match status" value="1"/>
</dbReference>
<reference evidence="13" key="2">
    <citation type="submission" date="2025-09" db="UniProtKB">
        <authorList>
            <consortium name="Ensembl"/>
        </authorList>
    </citation>
    <scope>IDENTIFICATION</scope>
</reference>
<evidence type="ECO:0000256" key="9">
    <source>
        <dbReference type="ARBA" id="ARBA00022967"/>
    </source>
</evidence>
<evidence type="ECO:0000256" key="8">
    <source>
        <dbReference type="ARBA" id="ARBA00022842"/>
    </source>
</evidence>
<evidence type="ECO:0000313" key="13">
    <source>
        <dbReference type="Ensembl" id="ENSSPUP00000021815.1"/>
    </source>
</evidence>
<keyword evidence="9" id="KW-1278">Translocase</keyword>
<dbReference type="Pfam" id="PF08282">
    <property type="entry name" value="Hydrolase_3"/>
    <property type="match status" value="1"/>
</dbReference>
<evidence type="ECO:0000256" key="10">
    <source>
        <dbReference type="ARBA" id="ARBA00022989"/>
    </source>
</evidence>
<dbReference type="FunFam" id="3.40.50.1000:FF:000014">
    <property type="entry name" value="Phospholipid-transporting ATPase"/>
    <property type="match status" value="1"/>
</dbReference>
<evidence type="ECO:0000256" key="4">
    <source>
        <dbReference type="ARBA" id="ARBA00022692"/>
    </source>
</evidence>
<evidence type="ECO:0000256" key="7">
    <source>
        <dbReference type="ARBA" id="ARBA00022840"/>
    </source>
</evidence>
<dbReference type="PANTHER" id="PTHR24092:SF84">
    <property type="entry name" value="PHOSPHOLIPID-TRANSPORTING ATPASE VD"/>
    <property type="match status" value="1"/>
</dbReference>
<keyword evidence="8" id="KW-0460">Magnesium</keyword>
<keyword evidence="11" id="KW-0472">Membrane</keyword>
<dbReference type="InterPro" id="IPR001757">
    <property type="entry name" value="P_typ_ATPase"/>
</dbReference>
<dbReference type="GeneTree" id="ENSGT00940000156728"/>
<organism evidence="13 14">
    <name type="scientific">Sphenodon punctatus</name>
    <name type="common">Tuatara</name>
    <name type="synonym">Hatteria punctata</name>
    <dbReference type="NCBI Taxonomy" id="8508"/>
    <lineage>
        <taxon>Eukaryota</taxon>
        <taxon>Metazoa</taxon>
        <taxon>Chordata</taxon>
        <taxon>Craniata</taxon>
        <taxon>Vertebrata</taxon>
        <taxon>Euteleostomi</taxon>
        <taxon>Lepidosauria</taxon>
        <taxon>Sphenodontia</taxon>
        <taxon>Sphenodontidae</taxon>
        <taxon>Sphenodon</taxon>
    </lineage>
</organism>
<dbReference type="Gene3D" id="3.40.50.1000">
    <property type="entry name" value="HAD superfamily/HAD-like"/>
    <property type="match status" value="1"/>
</dbReference>
<dbReference type="PANTHER" id="PTHR24092">
    <property type="entry name" value="PROBABLE PHOSPHOLIPID-TRANSPORTING ATPASE"/>
    <property type="match status" value="1"/>
</dbReference>
<evidence type="ECO:0000256" key="2">
    <source>
        <dbReference type="ARBA" id="ARBA00008109"/>
    </source>
</evidence>
<comment type="subcellular location">
    <subcellularLocation>
        <location evidence="1">Membrane</location>
        <topology evidence="1">Multi-pass membrane protein</topology>
    </subcellularLocation>
</comment>
<dbReference type="GO" id="GO:0005886">
    <property type="term" value="C:plasma membrane"/>
    <property type="evidence" value="ECO:0007669"/>
    <property type="project" value="TreeGrafter"/>
</dbReference>
<dbReference type="InterPro" id="IPR023214">
    <property type="entry name" value="HAD_sf"/>
</dbReference>
<dbReference type="GO" id="GO:0016887">
    <property type="term" value="F:ATP hydrolysis activity"/>
    <property type="evidence" value="ECO:0007669"/>
    <property type="project" value="InterPro"/>
</dbReference>